<dbReference type="PANTHER" id="PTHR33908">
    <property type="entry name" value="MANNOSYLTRANSFERASE YKCB-RELATED"/>
    <property type="match status" value="1"/>
</dbReference>
<evidence type="ECO:0000256" key="2">
    <source>
        <dbReference type="ARBA" id="ARBA00022475"/>
    </source>
</evidence>
<evidence type="ECO:0000256" key="6">
    <source>
        <dbReference type="ARBA" id="ARBA00022989"/>
    </source>
</evidence>
<feature type="transmembrane region" description="Helical" evidence="8">
    <location>
        <begin position="357"/>
        <end position="374"/>
    </location>
</feature>
<comment type="subcellular location">
    <subcellularLocation>
        <location evidence="1">Cell membrane</location>
        <topology evidence="1">Multi-pass membrane protein</topology>
    </subcellularLocation>
</comment>
<feature type="transmembrane region" description="Helical" evidence="8">
    <location>
        <begin position="85"/>
        <end position="108"/>
    </location>
</feature>
<dbReference type="OrthoDB" id="974040at2"/>
<dbReference type="InterPro" id="IPR050297">
    <property type="entry name" value="LipidA_mod_glycosyltrf_83"/>
</dbReference>
<dbReference type="GO" id="GO:0016763">
    <property type="term" value="F:pentosyltransferase activity"/>
    <property type="evidence" value="ECO:0007669"/>
    <property type="project" value="TreeGrafter"/>
</dbReference>
<evidence type="ECO:0000313" key="11">
    <source>
        <dbReference type="Proteomes" id="UP000003922"/>
    </source>
</evidence>
<reference evidence="10" key="1">
    <citation type="submission" date="2004-02" db="EMBL/GenBank/DDBJ databases">
        <authorList>
            <consortium name="DOE Joint Genome Institute"/>
        </authorList>
    </citation>
    <scope>NUCLEOTIDE SEQUENCE [LARGE SCALE GENOMIC DNA]</scope>
    <source>
        <strain evidence="10">WH 8501</strain>
    </source>
</reference>
<sequence>MLTKFKNTSLYLPAILITALLLRVVFLGSIPSGLFTDEASNAYDAYSILHTLRDQYGEFLPWYFKSANDYREGLYTYLMVPFIKLFGLTTFGARITSAVIGTLTVFIVYHLAKEIFNQKIGLLSALFLAILPWHIHFSRVTFRAILVPCLFCLSLFLFFKSFKQPKWLVASSLLFCISIYTYNSSRVFIPLFLLGLGAIYWEHLWKNRYYTTWALIAFSILFIPQIIYQLSPEGMARANTVGIQTDFNKIVSDYFSYFSLDFLFFEGDPSPRHKINNMAGLYSFQIPLILAGLLLLIKEKTYHKWILYIWLVLYPIPAAFISPESAVRTLLVTPLFAIISGYAVGKITDFSQGIWKKAAIFLLMGVMFANLVIYSQRYVFEYPRWHTDVWLSTLGETISYAEKTSYECIVYSDHVYGTYAYIMIPFFAQMPPSQYQQYGVDVVQNKLDMGRWKIKDLEKLETLNTSCLYLLYGESDRDNPKGEDGEIIENKGYQEKFIHSFKDLNDVERYRLVEIEKKT</sequence>
<keyword evidence="2" id="KW-1003">Cell membrane</keyword>
<feature type="transmembrane region" description="Helical" evidence="8">
    <location>
        <begin position="166"/>
        <end position="182"/>
    </location>
</feature>
<keyword evidence="6 8" id="KW-1133">Transmembrane helix</keyword>
<name>Q4C8U3_CROWT</name>
<dbReference type="RefSeq" id="WP_007303833.1">
    <property type="nucleotide sequence ID" value="NZ_AADV02000002.1"/>
</dbReference>
<dbReference type="AlphaFoldDB" id="Q4C8U3"/>
<feature type="transmembrane region" description="Helical" evidence="8">
    <location>
        <begin position="305"/>
        <end position="321"/>
    </location>
</feature>
<gene>
    <name evidence="10" type="ORF">CwatDRAFT_5916</name>
</gene>
<dbReference type="PANTHER" id="PTHR33908:SF11">
    <property type="entry name" value="MEMBRANE PROTEIN"/>
    <property type="match status" value="1"/>
</dbReference>
<organism evidence="10 11">
    <name type="scientific">Crocosphaera watsonii WH 8501</name>
    <dbReference type="NCBI Taxonomy" id="165597"/>
    <lineage>
        <taxon>Bacteria</taxon>
        <taxon>Bacillati</taxon>
        <taxon>Cyanobacteriota</taxon>
        <taxon>Cyanophyceae</taxon>
        <taxon>Oscillatoriophycideae</taxon>
        <taxon>Chroococcales</taxon>
        <taxon>Aphanothecaceae</taxon>
        <taxon>Crocosphaera</taxon>
    </lineage>
</organism>
<feature type="transmembrane region" description="Helical" evidence="8">
    <location>
        <begin position="142"/>
        <end position="159"/>
    </location>
</feature>
<proteinExistence type="predicted"/>
<accession>Q4C8U3</accession>
<evidence type="ECO:0000313" key="10">
    <source>
        <dbReference type="EMBL" id="EAM52178.1"/>
    </source>
</evidence>
<keyword evidence="5 8" id="KW-0812">Transmembrane</keyword>
<dbReference type="GO" id="GO:0009103">
    <property type="term" value="P:lipopolysaccharide biosynthetic process"/>
    <property type="evidence" value="ECO:0007669"/>
    <property type="project" value="UniProtKB-ARBA"/>
</dbReference>
<feature type="transmembrane region" description="Helical" evidence="8">
    <location>
        <begin position="279"/>
        <end position="298"/>
    </location>
</feature>
<feature type="transmembrane region" description="Helical" evidence="8">
    <location>
        <begin position="327"/>
        <end position="345"/>
    </location>
</feature>
<keyword evidence="11" id="KW-1185">Reference proteome</keyword>
<comment type="caution">
    <text evidence="10">The sequence shown here is derived from an EMBL/GenBank/DDBJ whole genome shotgun (WGS) entry which is preliminary data.</text>
</comment>
<evidence type="ECO:0000256" key="8">
    <source>
        <dbReference type="SAM" id="Phobius"/>
    </source>
</evidence>
<evidence type="ECO:0000259" key="9">
    <source>
        <dbReference type="Pfam" id="PF13231"/>
    </source>
</evidence>
<dbReference type="InterPro" id="IPR038731">
    <property type="entry name" value="RgtA/B/C-like"/>
</dbReference>
<feature type="transmembrane region" description="Helical" evidence="8">
    <location>
        <begin position="120"/>
        <end position="136"/>
    </location>
</feature>
<evidence type="ECO:0000256" key="3">
    <source>
        <dbReference type="ARBA" id="ARBA00022676"/>
    </source>
</evidence>
<dbReference type="Pfam" id="PF13231">
    <property type="entry name" value="PMT_2"/>
    <property type="match status" value="1"/>
</dbReference>
<reference evidence="10" key="2">
    <citation type="submission" date="2005-06" db="EMBL/GenBank/DDBJ databases">
        <title>Sequencing of the draft genome and assembly of Crocosphaera watsonii WH 8501.</title>
        <authorList>
            <consortium name="US DOE Joint Genome Institute (JGI-PGF)"/>
            <person name="Copeland A."/>
            <person name="Lucas S."/>
            <person name="Lapidus A."/>
            <person name="Barry K."/>
            <person name="Detter C."/>
            <person name="Glavina T."/>
            <person name="Hammon N."/>
            <person name="Israni S."/>
            <person name="Pitluck S."/>
            <person name="Richardson P."/>
        </authorList>
    </citation>
    <scope>NUCLEOTIDE SEQUENCE [LARGE SCALE GENOMIC DNA]</scope>
    <source>
        <strain evidence="10">WH 8501</strain>
    </source>
</reference>
<evidence type="ECO:0000256" key="1">
    <source>
        <dbReference type="ARBA" id="ARBA00004651"/>
    </source>
</evidence>
<keyword evidence="4 10" id="KW-0808">Transferase</keyword>
<dbReference type="EMBL" id="AADV02000002">
    <property type="protein sequence ID" value="EAM52178.1"/>
    <property type="molecule type" value="Genomic_DNA"/>
</dbReference>
<feature type="domain" description="Glycosyltransferase RgtA/B/C/D-like" evidence="9">
    <location>
        <begin position="75"/>
        <end position="228"/>
    </location>
</feature>
<keyword evidence="3" id="KW-0328">Glycosyltransferase</keyword>
<feature type="transmembrane region" description="Helical" evidence="8">
    <location>
        <begin position="212"/>
        <end position="230"/>
    </location>
</feature>
<reference evidence="10" key="3">
    <citation type="submission" date="2016-12" db="EMBL/GenBank/DDBJ databases">
        <title>Annotation of the draft genome assembly of Crocosphaera watsonii WH 8501.</title>
        <authorList>
            <consortium name="US DOE Joint Genome Institute (JGI-ORNL)"/>
            <person name="Larimer F."/>
            <person name="Land M."/>
        </authorList>
    </citation>
    <scope>NUCLEOTIDE SEQUENCE</scope>
    <source>
        <strain evidence="10">WH 8501</strain>
    </source>
</reference>
<dbReference type="KEGG" id="cwa:CwatDRAFT_5916"/>
<dbReference type="GO" id="GO:0005886">
    <property type="term" value="C:plasma membrane"/>
    <property type="evidence" value="ECO:0007669"/>
    <property type="project" value="UniProtKB-SubCell"/>
</dbReference>
<dbReference type="Proteomes" id="UP000003922">
    <property type="component" value="Unassembled WGS sequence"/>
</dbReference>
<keyword evidence="7 8" id="KW-0472">Membrane</keyword>
<protein>
    <submittedName>
        <fullName evidence="10">Similar to 4-amino-4-deoxy-L-arabinose transferase and related glycosyltransferases of PMT family</fullName>
    </submittedName>
</protein>
<evidence type="ECO:0000256" key="4">
    <source>
        <dbReference type="ARBA" id="ARBA00022679"/>
    </source>
</evidence>
<feature type="transmembrane region" description="Helical" evidence="8">
    <location>
        <begin position="188"/>
        <end position="205"/>
    </location>
</feature>
<evidence type="ECO:0000256" key="7">
    <source>
        <dbReference type="ARBA" id="ARBA00023136"/>
    </source>
</evidence>
<evidence type="ECO:0000256" key="5">
    <source>
        <dbReference type="ARBA" id="ARBA00022692"/>
    </source>
</evidence>